<dbReference type="InterPro" id="IPR001387">
    <property type="entry name" value="Cro/C1-type_HTH"/>
</dbReference>
<sequence>MTGFELKLWRKSLGWSRDRAAEELGVCLRSYKDYENSPEVKRAIELATITLSVQGLMPLMSRPQVSKLKVLEMLQRMLP</sequence>
<dbReference type="AlphaFoldDB" id="A0A345CZU4"/>
<name>A0A345CZU4_9GAMM</name>
<dbReference type="Gene3D" id="1.10.260.40">
    <property type="entry name" value="lambda repressor-like DNA-binding domains"/>
    <property type="match status" value="1"/>
</dbReference>
<dbReference type="Proteomes" id="UP000264980">
    <property type="component" value="Plasmid unnamed1"/>
</dbReference>
<accession>A0A345CZU4</accession>
<dbReference type="SUPFAM" id="SSF47413">
    <property type="entry name" value="lambda repressor-like DNA-binding domains"/>
    <property type="match status" value="1"/>
</dbReference>
<protein>
    <submittedName>
        <fullName evidence="1">XRE family transcriptional regulator</fullName>
    </submittedName>
</protein>
<dbReference type="GO" id="GO:0003677">
    <property type="term" value="F:DNA binding"/>
    <property type="evidence" value="ECO:0007669"/>
    <property type="project" value="InterPro"/>
</dbReference>
<keyword evidence="1" id="KW-0614">Plasmid</keyword>
<reference evidence="1 2" key="1">
    <citation type="submission" date="2016-01" db="EMBL/GenBank/DDBJ databases">
        <authorList>
            <person name="Oliw E.H."/>
        </authorList>
    </citation>
    <scope>NUCLEOTIDE SEQUENCE [LARGE SCALE GENOMIC DNA]</scope>
    <source>
        <strain evidence="1 2">MDcuke</strain>
        <plasmid evidence="1 2">unnamed1</plasmid>
    </source>
</reference>
<dbReference type="EMBL" id="CP013971">
    <property type="protein sequence ID" value="AXF78961.1"/>
    <property type="molecule type" value="Genomic_DNA"/>
</dbReference>
<geneLocation type="plasmid" evidence="1 2">
    <name>unnamed1</name>
</geneLocation>
<proteinExistence type="predicted"/>
<dbReference type="InterPro" id="IPR010982">
    <property type="entry name" value="Lambda_DNA-bd_dom_sf"/>
</dbReference>
<organism evidence="1 2">
    <name type="scientific">Erwinia tracheiphila</name>
    <dbReference type="NCBI Taxonomy" id="65700"/>
    <lineage>
        <taxon>Bacteria</taxon>
        <taxon>Pseudomonadati</taxon>
        <taxon>Pseudomonadota</taxon>
        <taxon>Gammaproteobacteria</taxon>
        <taxon>Enterobacterales</taxon>
        <taxon>Erwiniaceae</taxon>
        <taxon>Erwinia</taxon>
    </lineage>
</organism>
<evidence type="ECO:0000313" key="2">
    <source>
        <dbReference type="Proteomes" id="UP000264980"/>
    </source>
</evidence>
<evidence type="ECO:0000313" key="1">
    <source>
        <dbReference type="EMBL" id="AXF78961.1"/>
    </source>
</evidence>
<dbReference type="RefSeq" id="WP_233480962.1">
    <property type="nucleotide sequence ID" value="NZ_CP013971.1"/>
</dbReference>
<dbReference type="CDD" id="cd00093">
    <property type="entry name" value="HTH_XRE"/>
    <property type="match status" value="1"/>
</dbReference>
<gene>
    <name evidence="1" type="ORF">AV903_26210</name>
</gene>